<dbReference type="CDD" id="cd18785">
    <property type="entry name" value="SF2_C"/>
    <property type="match status" value="1"/>
</dbReference>
<feature type="domain" description="Helicase ATP-binding" evidence="1">
    <location>
        <begin position="164"/>
        <end position="335"/>
    </location>
</feature>
<dbReference type="SUPFAM" id="SSF52540">
    <property type="entry name" value="P-loop containing nucleoside triphosphate hydrolases"/>
    <property type="match status" value="1"/>
</dbReference>
<name>A0A844YPH7_9SPHN</name>
<dbReference type="AlphaFoldDB" id="A0A844YPH7"/>
<dbReference type="InterPro" id="IPR050742">
    <property type="entry name" value="Helicase_Restrict-Modif_Enz"/>
</dbReference>
<dbReference type="CDD" id="cd17926">
    <property type="entry name" value="DEXHc_RE"/>
    <property type="match status" value="1"/>
</dbReference>
<protein>
    <submittedName>
        <fullName evidence="2">DEAD/DEAH box helicase</fullName>
    </submittedName>
</protein>
<dbReference type="InterPro" id="IPR027417">
    <property type="entry name" value="P-loop_NTPase"/>
</dbReference>
<dbReference type="PROSITE" id="PS51192">
    <property type="entry name" value="HELICASE_ATP_BIND_1"/>
    <property type="match status" value="1"/>
</dbReference>
<dbReference type="GO" id="GO:0003677">
    <property type="term" value="F:DNA binding"/>
    <property type="evidence" value="ECO:0007669"/>
    <property type="project" value="InterPro"/>
</dbReference>
<sequence length="1104" mass="121681">MAQFDFFEEAAVEVFSLPALNYGPVKMAIGQIRAQLRPVAEVALVPDGQIRISPRTFAPVYKHPEGERYAIVRRRNLTRPDDIDGLLLRDSSGKLSWLSHRLIDELESAGNADGWDAALAAYAAAAWDGMFRFRTESPNDDGSVDSGNEGLRPPQIGALHAIGAHWSLYSQPATIVMPTGTGKTETMLSVLAAFVRKPLLVVVPSDALRAQTVRKFLTLGLLRKLGVLAQDAGNPIVGIVTKVPKSISDLEIFERCNVIVGTMSSLAGPGAERLGPEIAQRVGALIVDEAHHIGADTWSAFRDAFAGKPVLQFTATPFRRDTKLVDGQVIYNYPLKRAQQDGYFKPITFEPVYEPNPEQADLAIAETALAQLREDLDNKLNHLMMARCSTIERASAVFEVYRKLAPDLNPLLVHSRQSDIAKRIESLRAGTNRIAVCVNMLGEGFDLPELKVAAIHDLHKSLAVLLQFTGRFTRSSGERIGDASVIANIAEPNVSIALERLYSEDADWNELLSEMSSAAAKAHARLVAFLDEAQRIDKGPDDDDAAISHQLLRPGLSTLTYEAKAFAPKRFIDGLPKGYVPYRVWLHSSSNTLFFVTRNEPYIKWTRSKSVRDLEWAIFVLHYDHANGLLYLSTSDKTSIFEGLAQAVGATKLIHGDTIFRCLGRISRLQFQNVGVKKHGRRNLSYAMYTGADVAAALGLTEKGSSVKANLSGMGWEGGRQVLIGCSLKGRIWSRDYVPIPQLNDWCEHVGAKLVDRSIDTSKLIDNVLIPSEIVTLPPAEILAIDWPFEILRQTEERVVFTGVTAEHSMTTTELTLLNVDRAANAIDFAIDEALAGRLGEFRFTVDAARGFRVAQTSGGLKIGVTIGKLSCPLEEYFSSYPPIFRLVDLTDLDGNLHIAPQSPQDLVISEDRFEAWDWSGVDRTKESYWKGGAGRQDSVQWHVAKQYVEAGFDIVFDDDDAGEAADLVCMKLEDEIIRVAFVHCKYSGGQNAGERVKDVVEVSSQAIRCAKWNAKLPQLSQHLKLRNERLKGGRSSRFIAGTPADLNKLVKLNRFKPMQSEILIVQPGLSQSKRTKEQSTVLAAALTYLKETIGVDVTIICDA</sequence>
<organism evidence="2 3">
    <name type="scientific">Alteraurantiacibacter buctensis</name>
    <dbReference type="NCBI Taxonomy" id="1503981"/>
    <lineage>
        <taxon>Bacteria</taxon>
        <taxon>Pseudomonadati</taxon>
        <taxon>Pseudomonadota</taxon>
        <taxon>Alphaproteobacteria</taxon>
        <taxon>Sphingomonadales</taxon>
        <taxon>Erythrobacteraceae</taxon>
        <taxon>Alteraurantiacibacter</taxon>
    </lineage>
</organism>
<keyword evidence="2" id="KW-0347">Helicase</keyword>
<dbReference type="Pfam" id="PF00271">
    <property type="entry name" value="Helicase_C"/>
    <property type="match status" value="1"/>
</dbReference>
<dbReference type="InterPro" id="IPR014001">
    <property type="entry name" value="Helicase_ATP-bd"/>
</dbReference>
<dbReference type="Proteomes" id="UP000466966">
    <property type="component" value="Unassembled WGS sequence"/>
</dbReference>
<dbReference type="PANTHER" id="PTHR47396">
    <property type="entry name" value="TYPE I RESTRICTION ENZYME ECOKI R PROTEIN"/>
    <property type="match status" value="1"/>
</dbReference>
<keyword evidence="3" id="KW-1185">Reference proteome</keyword>
<dbReference type="InterPro" id="IPR006935">
    <property type="entry name" value="Helicase/UvrB_N"/>
</dbReference>
<keyword evidence="2" id="KW-0378">Hydrolase</keyword>
<dbReference type="OrthoDB" id="9803459at2"/>
<dbReference type="PANTHER" id="PTHR47396:SF1">
    <property type="entry name" value="ATP-DEPENDENT HELICASE IRC3-RELATED"/>
    <property type="match status" value="1"/>
</dbReference>
<evidence type="ECO:0000259" key="1">
    <source>
        <dbReference type="PROSITE" id="PS51192"/>
    </source>
</evidence>
<keyword evidence="2" id="KW-0547">Nucleotide-binding</keyword>
<dbReference type="RefSeq" id="WP_160770221.1">
    <property type="nucleotide sequence ID" value="NZ_WTYV01000001.1"/>
</dbReference>
<keyword evidence="2" id="KW-0067">ATP-binding</keyword>
<gene>
    <name evidence="2" type="ORF">GRI99_01395</name>
</gene>
<dbReference type="GO" id="GO:0016787">
    <property type="term" value="F:hydrolase activity"/>
    <property type="evidence" value="ECO:0007669"/>
    <property type="project" value="InterPro"/>
</dbReference>
<comment type="caution">
    <text evidence="2">The sequence shown here is derived from an EMBL/GenBank/DDBJ whole genome shotgun (WGS) entry which is preliminary data.</text>
</comment>
<dbReference type="GO" id="GO:0004386">
    <property type="term" value="F:helicase activity"/>
    <property type="evidence" value="ECO:0007669"/>
    <property type="project" value="UniProtKB-KW"/>
</dbReference>
<dbReference type="Pfam" id="PF04851">
    <property type="entry name" value="ResIII"/>
    <property type="match status" value="1"/>
</dbReference>
<reference evidence="2 3" key="1">
    <citation type="submission" date="2019-12" db="EMBL/GenBank/DDBJ databases">
        <title>Genomic-based taxomic classification of the family Erythrobacteraceae.</title>
        <authorList>
            <person name="Xu L."/>
        </authorList>
    </citation>
    <scope>NUCLEOTIDE SEQUENCE [LARGE SCALE GENOMIC DNA]</scope>
    <source>
        <strain evidence="2 3">M0322</strain>
    </source>
</reference>
<dbReference type="InterPro" id="IPR001650">
    <property type="entry name" value="Helicase_C-like"/>
</dbReference>
<evidence type="ECO:0000313" key="3">
    <source>
        <dbReference type="Proteomes" id="UP000466966"/>
    </source>
</evidence>
<dbReference type="EMBL" id="WTYV01000001">
    <property type="protein sequence ID" value="MXO70285.1"/>
    <property type="molecule type" value="Genomic_DNA"/>
</dbReference>
<proteinExistence type="predicted"/>
<dbReference type="SMART" id="SM00487">
    <property type="entry name" value="DEXDc"/>
    <property type="match status" value="1"/>
</dbReference>
<dbReference type="Gene3D" id="3.40.50.300">
    <property type="entry name" value="P-loop containing nucleotide triphosphate hydrolases"/>
    <property type="match status" value="2"/>
</dbReference>
<accession>A0A844YPH7</accession>
<dbReference type="GO" id="GO:0005524">
    <property type="term" value="F:ATP binding"/>
    <property type="evidence" value="ECO:0007669"/>
    <property type="project" value="InterPro"/>
</dbReference>
<dbReference type="SMART" id="SM00490">
    <property type="entry name" value="HELICc"/>
    <property type="match status" value="1"/>
</dbReference>
<evidence type="ECO:0000313" key="2">
    <source>
        <dbReference type="EMBL" id="MXO70285.1"/>
    </source>
</evidence>
<dbReference type="GO" id="GO:0005829">
    <property type="term" value="C:cytosol"/>
    <property type="evidence" value="ECO:0007669"/>
    <property type="project" value="TreeGrafter"/>
</dbReference>